<evidence type="ECO:0000256" key="8">
    <source>
        <dbReference type="RuleBase" id="RU000683"/>
    </source>
</evidence>
<dbReference type="EMBL" id="DSIY01000193">
    <property type="protein sequence ID" value="HEG91394.1"/>
    <property type="molecule type" value="Genomic_DNA"/>
</dbReference>
<keyword evidence="3" id="KW-0479">Metal-binding</keyword>
<dbReference type="GO" id="GO:0008198">
    <property type="term" value="F:ferrous iron binding"/>
    <property type="evidence" value="ECO:0007669"/>
    <property type="project" value="InterPro"/>
</dbReference>
<evidence type="ECO:0000256" key="7">
    <source>
        <dbReference type="ARBA" id="ARBA00023004"/>
    </source>
</evidence>
<evidence type="ECO:0000256" key="2">
    <source>
        <dbReference type="ARBA" id="ARBA00008784"/>
    </source>
</evidence>
<proteinExistence type="inferred from homology"/>
<evidence type="ECO:0000256" key="6">
    <source>
        <dbReference type="ARBA" id="ARBA00023002"/>
    </source>
</evidence>
<evidence type="ECO:0000259" key="9">
    <source>
        <dbReference type="PROSITE" id="PS51819"/>
    </source>
</evidence>
<dbReference type="InterPro" id="IPR050383">
    <property type="entry name" value="GlyoxalaseI/FosfomycinResist"/>
</dbReference>
<dbReference type="PANTHER" id="PTHR21366">
    <property type="entry name" value="GLYOXALASE FAMILY PROTEIN"/>
    <property type="match status" value="1"/>
</dbReference>
<dbReference type="Pfam" id="PF00903">
    <property type="entry name" value="Glyoxalase"/>
    <property type="match status" value="2"/>
</dbReference>
<name>A0A831THY9_9BACT</name>
<dbReference type="InterPro" id="IPR000486">
    <property type="entry name" value="Xdiol_ring_cleave_dOase_1/2"/>
</dbReference>
<keyword evidence="4 8" id="KW-0058">Aromatic hydrocarbons catabolism</keyword>
<dbReference type="Gene3D" id="3.10.180.10">
    <property type="entry name" value="2,3-Dihydroxybiphenyl 1,2-Dioxygenase, domain 1"/>
    <property type="match status" value="2"/>
</dbReference>
<evidence type="ECO:0000256" key="3">
    <source>
        <dbReference type="ARBA" id="ARBA00022723"/>
    </source>
</evidence>
<comment type="caution">
    <text evidence="10">The sequence shown here is derived from an EMBL/GenBank/DDBJ whole genome shotgun (WGS) entry which is preliminary data.</text>
</comment>
<keyword evidence="7 8" id="KW-0408">Iron</keyword>
<dbReference type="InterPro" id="IPR037523">
    <property type="entry name" value="VOC_core"/>
</dbReference>
<organism evidence="10">
    <name type="scientific">Thermorudis peleae</name>
    <dbReference type="NCBI Taxonomy" id="1382356"/>
    <lineage>
        <taxon>Bacteria</taxon>
        <taxon>Pseudomonadati</taxon>
        <taxon>Thermomicrobiota</taxon>
        <taxon>Thermomicrobia</taxon>
        <taxon>Thermomicrobia incertae sedis</taxon>
        <taxon>Thermorudis</taxon>
    </lineage>
</organism>
<comment type="similarity">
    <text evidence="2 8">Belongs to the extradiol ring-cleavage dioxygenase family.</text>
</comment>
<feature type="domain" description="VOC" evidence="9">
    <location>
        <begin position="143"/>
        <end position="262"/>
    </location>
</feature>
<dbReference type="GO" id="GO:0051213">
    <property type="term" value="F:dioxygenase activity"/>
    <property type="evidence" value="ECO:0007669"/>
    <property type="project" value="UniProtKB-KW"/>
</dbReference>
<evidence type="ECO:0000256" key="1">
    <source>
        <dbReference type="ARBA" id="ARBA00001954"/>
    </source>
</evidence>
<dbReference type="InterPro" id="IPR029068">
    <property type="entry name" value="Glyas_Bleomycin-R_OHBP_Dase"/>
</dbReference>
<feature type="domain" description="VOC" evidence="9">
    <location>
        <begin position="4"/>
        <end position="115"/>
    </location>
</feature>
<sequence length="298" mass="32386">MRPWLHHVEVRVPDLQAALAFHQDVLQLTLVGQQDGTAYLACGHDPSIDLCLSSGGTGLGHVAYAVPDVETLAAYAERLSQNDVPYIHVDDAEPGIAAAVRFSLPSGHGVEFVVPTPISAASYSYAHPAVRCFPESRSSLLLDLDHVTLRHADVQAVASFLRDVLGFHLPDVRLTGDGRWRGAWLHLTDQHHDLAVLLGNDGETLDHIAFRVAGIEAMKTFADMLAAHGGKIEVGPGRHSIGGNLFMYFWTPDGNRYELSAEMALVANRAAPTTFWGDSPDLFSPWGIRPPESFRKGS</sequence>
<evidence type="ECO:0000313" key="10">
    <source>
        <dbReference type="EMBL" id="HEG91394.1"/>
    </source>
</evidence>
<protein>
    <submittedName>
        <fullName evidence="10">Catechol 2,3-dioxygenase</fullName>
    </submittedName>
</protein>
<reference evidence="10" key="1">
    <citation type="journal article" date="2020" name="mSystems">
        <title>Genome- and Community-Level Interaction Insights into Carbon Utilization and Element Cycling Functions of Hydrothermarchaeota in Hydrothermal Sediment.</title>
        <authorList>
            <person name="Zhou Z."/>
            <person name="Liu Y."/>
            <person name="Xu W."/>
            <person name="Pan J."/>
            <person name="Luo Z.H."/>
            <person name="Li M."/>
        </authorList>
    </citation>
    <scope>NUCLEOTIDE SEQUENCE [LARGE SCALE GENOMIC DNA]</scope>
    <source>
        <strain evidence="10">SpSt-210</strain>
    </source>
</reference>
<gene>
    <name evidence="10" type="ORF">ENP34_08120</name>
</gene>
<dbReference type="PROSITE" id="PS00082">
    <property type="entry name" value="EXTRADIOL_DIOXYGENAS"/>
    <property type="match status" value="1"/>
</dbReference>
<dbReference type="AlphaFoldDB" id="A0A831THY9"/>
<evidence type="ECO:0000256" key="4">
    <source>
        <dbReference type="ARBA" id="ARBA00022797"/>
    </source>
</evidence>
<keyword evidence="5 8" id="KW-0223">Dioxygenase</keyword>
<evidence type="ECO:0000256" key="5">
    <source>
        <dbReference type="ARBA" id="ARBA00022964"/>
    </source>
</evidence>
<keyword evidence="6 8" id="KW-0560">Oxidoreductase</keyword>
<dbReference type="InterPro" id="IPR004360">
    <property type="entry name" value="Glyas_Fos-R_dOase_dom"/>
</dbReference>
<dbReference type="SUPFAM" id="SSF54593">
    <property type="entry name" value="Glyoxalase/Bleomycin resistance protein/Dihydroxybiphenyl dioxygenase"/>
    <property type="match status" value="1"/>
</dbReference>
<comment type="cofactor">
    <cofactor evidence="1 8">
        <name>Fe(2+)</name>
        <dbReference type="ChEBI" id="CHEBI:29033"/>
    </cofactor>
</comment>
<accession>A0A831THY9</accession>
<dbReference type="PROSITE" id="PS51819">
    <property type="entry name" value="VOC"/>
    <property type="match status" value="2"/>
</dbReference>